<feature type="transmembrane region" description="Helical" evidence="2">
    <location>
        <begin position="60"/>
        <end position="77"/>
    </location>
</feature>
<reference evidence="3" key="1">
    <citation type="submission" date="2011-01" db="EMBL/GenBank/DDBJ databases">
        <authorList>
            <person name="Muzny D."/>
            <person name="Qin X."/>
            <person name="Buhay C."/>
            <person name="Dugan-Rocha S."/>
            <person name="Ding Y."/>
            <person name="Chen G."/>
            <person name="Hawes A."/>
            <person name="Holder M."/>
            <person name="Jhangiani S."/>
            <person name="Johnson A."/>
            <person name="Khan Z."/>
            <person name="Li Z."/>
            <person name="Liu W."/>
            <person name="Liu X."/>
            <person name="Perez L."/>
            <person name="Shen H."/>
            <person name="Wang Q."/>
            <person name="Watt J."/>
            <person name="Xi L."/>
            <person name="Xin Y."/>
            <person name="Zhou J."/>
            <person name="Deng J."/>
            <person name="Jiang H."/>
            <person name="Liu Y."/>
            <person name="Qu J."/>
            <person name="Song X.-Z."/>
            <person name="Zhang L."/>
            <person name="Villasana D."/>
            <person name="Johnson A."/>
            <person name="Liu J."/>
            <person name="Liyanage D."/>
            <person name="Lorensuhewa L."/>
            <person name="Robinson T."/>
            <person name="Song A."/>
            <person name="Song B.-B."/>
            <person name="Dinh H."/>
            <person name="Thornton R."/>
            <person name="Coyle M."/>
            <person name="Francisco L."/>
            <person name="Jackson L."/>
            <person name="Javaid M."/>
            <person name="Korchina V."/>
            <person name="Kovar C."/>
            <person name="Mata R."/>
            <person name="Mathew T."/>
            <person name="Ngo R."/>
            <person name="Nguyen L."/>
            <person name="Nguyen N."/>
            <person name="Okwuonu G."/>
            <person name="Ongeri F."/>
            <person name="Pham C."/>
            <person name="Simmons D."/>
            <person name="Wilczek-Boney K."/>
            <person name="Hale W."/>
            <person name="Jakkamsetti A."/>
            <person name="Pham P."/>
            <person name="Ruth R."/>
            <person name="San Lucas F."/>
            <person name="Warren J."/>
            <person name="Zhang J."/>
            <person name="Zhao Z."/>
            <person name="Zhou C."/>
            <person name="Zhu D."/>
            <person name="Lee S."/>
            <person name="Bess C."/>
            <person name="Blankenburg K."/>
            <person name="Forbes L."/>
            <person name="Fu Q."/>
            <person name="Gubbala S."/>
            <person name="Hirani K."/>
            <person name="Jayaseelan J.C."/>
            <person name="Lara F."/>
            <person name="Munidasa M."/>
            <person name="Palculict T."/>
            <person name="Patil S."/>
            <person name="Pu L.-L."/>
            <person name="Saada N."/>
            <person name="Tang L."/>
            <person name="Weissenberger G."/>
            <person name="Zhu Y."/>
            <person name="Hemphill L."/>
            <person name="Shang Y."/>
            <person name="Youmans B."/>
            <person name="Ayvaz T."/>
            <person name="Ross M."/>
            <person name="Santibanez J."/>
            <person name="Aqrawi P."/>
            <person name="Gross S."/>
            <person name="Joshi V."/>
            <person name="Fowler G."/>
            <person name="Nazareth L."/>
            <person name="Reid J."/>
            <person name="Worley K."/>
            <person name="Petrosino J."/>
            <person name="Highlander S."/>
            <person name="Gibbs R."/>
        </authorList>
    </citation>
    <scope>NUCLEOTIDE SEQUENCE [LARGE SCALE GENOMIC DNA]</scope>
    <source>
        <strain evidence="3">ATCC 33269</strain>
    </source>
</reference>
<dbReference type="RefSeq" id="WP_004368215.1">
    <property type="nucleotide sequence ID" value="NZ_GL833116.1"/>
</dbReference>
<feature type="compositionally biased region" description="Acidic residues" evidence="1">
    <location>
        <begin position="187"/>
        <end position="196"/>
    </location>
</feature>
<dbReference type="GO" id="GO:0005886">
    <property type="term" value="C:plasma membrane"/>
    <property type="evidence" value="ECO:0007669"/>
    <property type="project" value="TreeGrafter"/>
</dbReference>
<sequence>MEKLIAKPQLGFTEANQLVASRLTDFNGRSRRSEYWWTMLSFLICVFLISKALSAFLPDVLASLITAACWFYVYGVTVRRLQDTGKSKWWVIVSWAATFASTLYMYFSGLTDTLASVNANPQAAMKVFTDPGLILIGLVNLVTFVAILIFCCLDSKPEPNKYGESPKYVLAKEEEEVATAPETTAAEVEEPANEPAEEVKDNAEEPTNDQEI</sequence>
<dbReference type="InterPro" id="IPR008523">
    <property type="entry name" value="DUF805"/>
</dbReference>
<dbReference type="HOGENOM" id="CLU_093674_0_1_10"/>
<evidence type="ECO:0008006" key="5">
    <source>
        <dbReference type="Google" id="ProtNLM"/>
    </source>
</evidence>
<comment type="caution">
    <text evidence="3">The sequence shown here is derived from an EMBL/GenBank/DDBJ whole genome shotgun (WGS) entry which is preliminary data.</text>
</comment>
<organism evidence="3 4">
    <name type="scientific">Hoylesella oralis ATCC 33269</name>
    <dbReference type="NCBI Taxonomy" id="873533"/>
    <lineage>
        <taxon>Bacteria</taxon>
        <taxon>Pseudomonadati</taxon>
        <taxon>Bacteroidota</taxon>
        <taxon>Bacteroidia</taxon>
        <taxon>Bacteroidales</taxon>
        <taxon>Prevotellaceae</taxon>
        <taxon>Hoylesella</taxon>
    </lineage>
</organism>
<feature type="transmembrane region" description="Helical" evidence="2">
    <location>
        <begin position="133"/>
        <end position="153"/>
    </location>
</feature>
<feature type="region of interest" description="Disordered" evidence="1">
    <location>
        <begin position="174"/>
        <end position="212"/>
    </location>
</feature>
<name>E7RP89_9BACT</name>
<keyword evidence="4" id="KW-1185">Reference proteome</keyword>
<feature type="transmembrane region" description="Helical" evidence="2">
    <location>
        <begin position="89"/>
        <end position="107"/>
    </location>
</feature>
<dbReference type="eggNOG" id="COG3152">
    <property type="taxonomic scope" value="Bacteria"/>
</dbReference>
<dbReference type="AlphaFoldDB" id="E7RP89"/>
<dbReference type="Pfam" id="PF05656">
    <property type="entry name" value="DUF805"/>
    <property type="match status" value="1"/>
</dbReference>
<dbReference type="EMBL" id="AEPE02000003">
    <property type="protein sequence ID" value="EFZ37532.1"/>
    <property type="molecule type" value="Genomic_DNA"/>
</dbReference>
<evidence type="ECO:0000313" key="4">
    <source>
        <dbReference type="Proteomes" id="UP000005580"/>
    </source>
</evidence>
<evidence type="ECO:0000256" key="2">
    <source>
        <dbReference type="SAM" id="Phobius"/>
    </source>
</evidence>
<dbReference type="PANTHER" id="PTHR34980">
    <property type="entry name" value="INNER MEMBRANE PROTEIN-RELATED-RELATED"/>
    <property type="match status" value="1"/>
</dbReference>
<keyword evidence="2" id="KW-1133">Transmembrane helix</keyword>
<accession>E7RP89</accession>
<evidence type="ECO:0000313" key="3">
    <source>
        <dbReference type="EMBL" id="EFZ37532.1"/>
    </source>
</evidence>
<keyword evidence="2" id="KW-0812">Transmembrane</keyword>
<proteinExistence type="predicted"/>
<gene>
    <name evidence="3" type="ORF">HMPREF0663_10990</name>
</gene>
<dbReference type="STRING" id="28134.SAMN05444288_1820"/>
<protein>
    <recommendedName>
        <fullName evidence="5">DUF805 domain-containing protein</fullName>
    </recommendedName>
</protein>
<feature type="transmembrane region" description="Helical" evidence="2">
    <location>
        <begin position="35"/>
        <end position="54"/>
    </location>
</feature>
<evidence type="ECO:0000256" key="1">
    <source>
        <dbReference type="SAM" id="MobiDB-lite"/>
    </source>
</evidence>
<keyword evidence="2" id="KW-0472">Membrane</keyword>
<dbReference type="PANTHER" id="PTHR34980:SF2">
    <property type="entry name" value="INNER MEMBRANE PROTEIN YHAH-RELATED"/>
    <property type="match status" value="1"/>
</dbReference>
<dbReference type="Proteomes" id="UP000005580">
    <property type="component" value="Unassembled WGS sequence"/>
</dbReference>